<dbReference type="OrthoDB" id="4957042at2759"/>
<dbReference type="EMBL" id="SBHS01000008">
    <property type="protein sequence ID" value="TWU75200.1"/>
    <property type="molecule type" value="Genomic_DNA"/>
</dbReference>
<feature type="transmembrane region" description="Helical" evidence="1">
    <location>
        <begin position="130"/>
        <end position="148"/>
    </location>
</feature>
<dbReference type="AlphaFoldDB" id="A0A167GRS5"/>
<sequence>MRLPLILVSLAGMTCAAPVWHQGPIISDDDNLMERRDLFEVEIVQAHTSRFTNTVITRITRYAADAASDVHGFLSDSFRGAVADGSDEVMTVSYGKKTTPFIIGSGREPGRGRHPHHRHRISLLGFRNRLAGFILAFSLVLAVTCSYFRR</sequence>
<organism evidence="3 5">
    <name type="scientific">Metarhizium rileyi (strain RCEF 4871)</name>
    <name type="common">Nomuraea rileyi</name>
    <dbReference type="NCBI Taxonomy" id="1649241"/>
    <lineage>
        <taxon>Eukaryota</taxon>
        <taxon>Fungi</taxon>
        <taxon>Dikarya</taxon>
        <taxon>Ascomycota</taxon>
        <taxon>Pezizomycotina</taxon>
        <taxon>Sordariomycetes</taxon>
        <taxon>Hypocreomycetidae</taxon>
        <taxon>Hypocreales</taxon>
        <taxon>Clavicipitaceae</taxon>
        <taxon>Metarhizium</taxon>
    </lineage>
</organism>
<evidence type="ECO:0000313" key="4">
    <source>
        <dbReference type="EMBL" id="TWU75200.1"/>
    </source>
</evidence>
<name>A0A167GRS5_METRR</name>
<evidence type="ECO:0000256" key="1">
    <source>
        <dbReference type="SAM" id="Phobius"/>
    </source>
</evidence>
<reference evidence="3 5" key="1">
    <citation type="journal article" date="2016" name="Genome Biol. Evol.">
        <title>Divergent and convergent evolution of fungal pathogenicity.</title>
        <authorList>
            <person name="Shang Y."/>
            <person name="Xiao G."/>
            <person name="Zheng P."/>
            <person name="Cen K."/>
            <person name="Zhan S."/>
            <person name="Wang C."/>
        </authorList>
    </citation>
    <scope>NUCLEOTIDE SEQUENCE [LARGE SCALE GENOMIC DNA]</scope>
    <source>
        <strain evidence="3 5">RCEF 4871</strain>
    </source>
</reference>
<feature type="chain" id="PRO_5007887042" evidence="2">
    <location>
        <begin position="17"/>
        <end position="150"/>
    </location>
</feature>
<evidence type="ECO:0000256" key="2">
    <source>
        <dbReference type="SAM" id="SignalP"/>
    </source>
</evidence>
<accession>A0A167GRS5</accession>
<dbReference type="OMA" id="CHHRHRI"/>
<reference evidence="4" key="3">
    <citation type="journal article" date="2019" name="Microbiol. Resour. Announc.">
        <title>Genome Sequence of Metarhizium rileyi, a Microbial Control Agent for Lepidoptera.</title>
        <authorList>
            <person name="Binneck E."/>
            <person name="Lastra C.C.L."/>
            <person name="Sosa-Gomez D.R."/>
        </authorList>
    </citation>
    <scope>NUCLEOTIDE SEQUENCE</scope>
    <source>
        <strain evidence="4">Cep018-CH2</strain>
    </source>
</reference>
<accession>A0A5C6GCG6</accession>
<evidence type="ECO:0000313" key="6">
    <source>
        <dbReference type="Proteomes" id="UP000317257"/>
    </source>
</evidence>
<proteinExistence type="predicted"/>
<evidence type="ECO:0000313" key="5">
    <source>
        <dbReference type="Proteomes" id="UP000243498"/>
    </source>
</evidence>
<keyword evidence="1" id="KW-0812">Transmembrane</keyword>
<evidence type="ECO:0000313" key="3">
    <source>
        <dbReference type="EMBL" id="OAA46999.1"/>
    </source>
</evidence>
<keyword evidence="5" id="KW-1185">Reference proteome</keyword>
<comment type="caution">
    <text evidence="3">The sequence shown here is derived from an EMBL/GenBank/DDBJ whole genome shotgun (WGS) entry which is preliminary data.</text>
</comment>
<reference evidence="6" key="2">
    <citation type="submission" date="2018-12" db="EMBL/GenBank/DDBJ databases">
        <title>The complete genome of Metarhizium rileyi, a key fungal pathogen of Lepidoptera.</title>
        <authorList>
            <person name="Binneck E."/>
            <person name="Lastra C.C.L."/>
            <person name="Sosa-Gomez D.R."/>
        </authorList>
    </citation>
    <scope>NUCLEOTIDE SEQUENCE [LARGE SCALE GENOMIC DNA]</scope>
    <source>
        <strain evidence="6">Cep018-CH2</strain>
    </source>
</reference>
<keyword evidence="1" id="KW-0472">Membrane</keyword>
<protein>
    <submittedName>
        <fullName evidence="3">Uncharacterized protein</fullName>
    </submittedName>
</protein>
<keyword evidence="1" id="KW-1133">Transmembrane helix</keyword>
<dbReference type="EMBL" id="AZHC01000006">
    <property type="protein sequence ID" value="OAA46999.1"/>
    <property type="molecule type" value="Genomic_DNA"/>
</dbReference>
<keyword evidence="2" id="KW-0732">Signal</keyword>
<feature type="signal peptide" evidence="2">
    <location>
        <begin position="1"/>
        <end position="16"/>
    </location>
</feature>
<gene>
    <name evidence="4" type="ORF">ED733_004969</name>
    <name evidence="3" type="ORF">NOR_02635</name>
</gene>
<dbReference type="Proteomes" id="UP000243498">
    <property type="component" value="Unassembled WGS sequence"/>
</dbReference>
<dbReference type="Proteomes" id="UP000317257">
    <property type="component" value="Unassembled WGS sequence"/>
</dbReference>